<evidence type="ECO:0000256" key="4">
    <source>
        <dbReference type="HAMAP-Rule" id="MF_00688"/>
    </source>
</evidence>
<comment type="catalytic activity">
    <reaction evidence="4">
        <text>N-terminal L-arginyl-[protein] + L-leucyl-tRNA(Leu) = N-terminal L-leucyl-L-arginyl-[protein] + tRNA(Leu) + H(+)</text>
        <dbReference type="Rhea" id="RHEA:50416"/>
        <dbReference type="Rhea" id="RHEA-COMP:9613"/>
        <dbReference type="Rhea" id="RHEA-COMP:9622"/>
        <dbReference type="Rhea" id="RHEA-COMP:12672"/>
        <dbReference type="Rhea" id="RHEA-COMP:12673"/>
        <dbReference type="ChEBI" id="CHEBI:15378"/>
        <dbReference type="ChEBI" id="CHEBI:64719"/>
        <dbReference type="ChEBI" id="CHEBI:78442"/>
        <dbReference type="ChEBI" id="CHEBI:78494"/>
        <dbReference type="ChEBI" id="CHEBI:133044"/>
        <dbReference type="EC" id="2.3.2.6"/>
    </reaction>
</comment>
<evidence type="ECO:0000313" key="6">
    <source>
        <dbReference type="Proteomes" id="UP001160625"/>
    </source>
</evidence>
<dbReference type="Pfam" id="PF03588">
    <property type="entry name" value="Leu_Phe_trans"/>
    <property type="match status" value="1"/>
</dbReference>
<comment type="catalytic activity">
    <reaction evidence="4">
        <text>N-terminal L-lysyl-[protein] + L-leucyl-tRNA(Leu) = N-terminal L-leucyl-L-lysyl-[protein] + tRNA(Leu) + H(+)</text>
        <dbReference type="Rhea" id="RHEA:12340"/>
        <dbReference type="Rhea" id="RHEA-COMP:9613"/>
        <dbReference type="Rhea" id="RHEA-COMP:9622"/>
        <dbReference type="Rhea" id="RHEA-COMP:12670"/>
        <dbReference type="Rhea" id="RHEA-COMP:12671"/>
        <dbReference type="ChEBI" id="CHEBI:15378"/>
        <dbReference type="ChEBI" id="CHEBI:65249"/>
        <dbReference type="ChEBI" id="CHEBI:78442"/>
        <dbReference type="ChEBI" id="CHEBI:78494"/>
        <dbReference type="ChEBI" id="CHEBI:133043"/>
        <dbReference type="EC" id="2.3.2.6"/>
    </reaction>
</comment>
<dbReference type="Proteomes" id="UP001160625">
    <property type="component" value="Unassembled WGS sequence"/>
</dbReference>
<keyword evidence="1 4" id="KW-0963">Cytoplasm</keyword>
<evidence type="ECO:0000256" key="2">
    <source>
        <dbReference type="ARBA" id="ARBA00022679"/>
    </source>
</evidence>
<dbReference type="PANTHER" id="PTHR30098:SF2">
    <property type="entry name" value="LEUCYL_PHENYLALANYL-TRNA--PROTEIN TRANSFERASE"/>
    <property type="match status" value="1"/>
</dbReference>
<dbReference type="HAMAP" id="MF_00688">
    <property type="entry name" value="Leu_Phe_trans"/>
    <property type="match status" value="1"/>
</dbReference>
<gene>
    <name evidence="4 5" type="primary">aat</name>
    <name evidence="5" type="ORF">QGN17_09035</name>
</gene>
<dbReference type="InterPro" id="IPR042203">
    <property type="entry name" value="Leu/Phe-tRNA_Trfase_C"/>
</dbReference>
<accession>A0ABT6N0P2</accession>
<proteinExistence type="inferred from homology"/>
<evidence type="ECO:0000256" key="3">
    <source>
        <dbReference type="ARBA" id="ARBA00023315"/>
    </source>
</evidence>
<keyword evidence="6" id="KW-1185">Reference proteome</keyword>
<dbReference type="EMBL" id="JARYGZ010000001">
    <property type="protein sequence ID" value="MDH7638873.1"/>
    <property type="molecule type" value="Genomic_DNA"/>
</dbReference>
<dbReference type="SUPFAM" id="SSF55729">
    <property type="entry name" value="Acyl-CoA N-acyltransferases (Nat)"/>
    <property type="match status" value="1"/>
</dbReference>
<dbReference type="Gene3D" id="3.40.630.70">
    <property type="entry name" value="Leucyl/phenylalanyl-tRNA-protein transferase, C-terminal domain"/>
    <property type="match status" value="1"/>
</dbReference>
<keyword evidence="3 4" id="KW-0012">Acyltransferase</keyword>
<evidence type="ECO:0000313" key="5">
    <source>
        <dbReference type="EMBL" id="MDH7638873.1"/>
    </source>
</evidence>
<comment type="subcellular location">
    <subcellularLocation>
        <location evidence="4">Cytoplasm</location>
    </subcellularLocation>
</comment>
<sequence>MLGRGRRTAAEPIDPDLLLRAYSVGVFPMADSRDATDIFWVEPKKRGVLPLDGFHLSHSLRKTLRSDRFAVTADRAFARVMQSCAEATADRPETWINGQIEQAYTILHRNGHAHSIEVWRSGDIGGDLVGGLYGVSLGGAYFGESMFSRMADTSKIALAHLVARLRFGGYKLLDCQFITDHLASLGAIEIGRTDYRALLDAALGAGVAAAAGGAPASSSASADFFAAERAFPPATEEAMTVSGPISGCVIAQLLGHTS</sequence>
<dbReference type="RefSeq" id="WP_281044147.1">
    <property type="nucleotide sequence ID" value="NZ_JARYGZ010000001.1"/>
</dbReference>
<keyword evidence="2 4" id="KW-0808">Transferase</keyword>
<dbReference type="EC" id="2.3.2.6" evidence="4"/>
<comment type="function">
    <text evidence="4">Functions in the N-end rule pathway of protein degradation where it conjugates Leu, Phe and, less efficiently, Met from aminoacyl-tRNAs to the N-termini of proteins containing an N-terminal arginine or lysine.</text>
</comment>
<evidence type="ECO:0000256" key="1">
    <source>
        <dbReference type="ARBA" id="ARBA00022490"/>
    </source>
</evidence>
<comment type="catalytic activity">
    <reaction evidence="4">
        <text>L-phenylalanyl-tRNA(Phe) + an N-terminal L-alpha-aminoacyl-[protein] = an N-terminal L-phenylalanyl-L-alpha-aminoacyl-[protein] + tRNA(Phe)</text>
        <dbReference type="Rhea" id="RHEA:43632"/>
        <dbReference type="Rhea" id="RHEA-COMP:9668"/>
        <dbReference type="Rhea" id="RHEA-COMP:9699"/>
        <dbReference type="Rhea" id="RHEA-COMP:10636"/>
        <dbReference type="Rhea" id="RHEA-COMP:10637"/>
        <dbReference type="ChEBI" id="CHEBI:78442"/>
        <dbReference type="ChEBI" id="CHEBI:78531"/>
        <dbReference type="ChEBI" id="CHEBI:78597"/>
        <dbReference type="ChEBI" id="CHEBI:83561"/>
        <dbReference type="EC" id="2.3.2.6"/>
    </reaction>
</comment>
<name>A0ABT6N0P2_9SPHN</name>
<dbReference type="InterPro" id="IPR004616">
    <property type="entry name" value="Leu/Phe-tRNA_Trfase"/>
</dbReference>
<dbReference type="NCBIfam" id="TIGR00667">
    <property type="entry name" value="aat"/>
    <property type="match status" value="1"/>
</dbReference>
<comment type="similarity">
    <text evidence="4">Belongs to the L/F-transferase family.</text>
</comment>
<comment type="caution">
    <text evidence="5">The sequence shown here is derived from an EMBL/GenBank/DDBJ whole genome shotgun (WGS) entry which is preliminary data.</text>
</comment>
<dbReference type="GO" id="GO:0008914">
    <property type="term" value="F:leucyl-tRNA--protein transferase activity"/>
    <property type="evidence" value="ECO:0007669"/>
    <property type="project" value="UniProtKB-EC"/>
</dbReference>
<organism evidence="5 6">
    <name type="scientific">Sphingomonas oryzagri</name>
    <dbReference type="NCBI Taxonomy" id="3042314"/>
    <lineage>
        <taxon>Bacteria</taxon>
        <taxon>Pseudomonadati</taxon>
        <taxon>Pseudomonadota</taxon>
        <taxon>Alphaproteobacteria</taxon>
        <taxon>Sphingomonadales</taxon>
        <taxon>Sphingomonadaceae</taxon>
        <taxon>Sphingomonas</taxon>
    </lineage>
</organism>
<dbReference type="InterPro" id="IPR016181">
    <property type="entry name" value="Acyl_CoA_acyltransferase"/>
</dbReference>
<protein>
    <recommendedName>
        <fullName evidence="4">Leucyl/phenylalanyl-tRNA--protein transferase</fullName>
        <ecNumber evidence="4">2.3.2.6</ecNumber>
    </recommendedName>
    <alternativeName>
        <fullName evidence="4">L/F-transferase</fullName>
    </alternativeName>
    <alternativeName>
        <fullName evidence="4">Leucyltransferase</fullName>
    </alternativeName>
    <alternativeName>
        <fullName evidence="4">Phenyalanyltransferase</fullName>
    </alternativeName>
</protein>
<reference evidence="5" key="1">
    <citation type="submission" date="2023-04" db="EMBL/GenBank/DDBJ databases">
        <title>Sphingomonas sp. MAHUQ-71 isolated from rice field.</title>
        <authorList>
            <person name="Huq M.A."/>
        </authorList>
    </citation>
    <scope>NUCLEOTIDE SEQUENCE</scope>
    <source>
        <strain evidence="5">MAHUQ-71</strain>
    </source>
</reference>
<dbReference type="PANTHER" id="PTHR30098">
    <property type="entry name" value="LEUCYL/PHENYLALANYL-TRNA--PROTEIN TRANSFERASE"/>
    <property type="match status" value="1"/>
</dbReference>